<dbReference type="PROSITE" id="PS51464">
    <property type="entry name" value="SIS"/>
    <property type="match status" value="1"/>
</dbReference>
<dbReference type="SUPFAM" id="SSF46689">
    <property type="entry name" value="Homeodomain-like"/>
    <property type="match status" value="1"/>
</dbReference>
<dbReference type="RefSeq" id="WP_204541436.1">
    <property type="nucleotide sequence ID" value="NZ_JAFBFI010000006.1"/>
</dbReference>
<keyword evidence="3" id="KW-0804">Transcription</keyword>
<dbReference type="InterPro" id="IPR009057">
    <property type="entry name" value="Homeodomain-like_sf"/>
</dbReference>
<protein>
    <submittedName>
        <fullName evidence="6">DNA-binding MurR/RpiR family transcriptional regulator</fullName>
    </submittedName>
</protein>
<dbReference type="PANTHER" id="PTHR30514">
    <property type="entry name" value="GLUCOKINASE"/>
    <property type="match status" value="1"/>
</dbReference>
<name>A0ABS2QHT8_9BACI</name>
<organism evidence="6 7">
    <name type="scientific">Peribacillus deserti</name>
    <dbReference type="NCBI Taxonomy" id="673318"/>
    <lineage>
        <taxon>Bacteria</taxon>
        <taxon>Bacillati</taxon>
        <taxon>Bacillota</taxon>
        <taxon>Bacilli</taxon>
        <taxon>Bacillales</taxon>
        <taxon>Bacillaceae</taxon>
        <taxon>Peribacillus</taxon>
    </lineage>
</organism>
<sequence>MELRILSKIKSNLNKFTGAEKKVASYILEHPEFIPTMTTKELASQAEASEASVVRFCKTIGVGSFKMLKVVLAKENTWTEENVNNFSLLNKKDTPQSLFNKVTYFNKSALELSLNTLDKKDFSASVEAIKSSRKIAVFGVGGSYPPAIDAQYKFMRLGLNAAASSDFHYMVSFIAAMKKDDVFIAISTSGKTKEIIQIASFAKEHGVTVIAITSLKKSPLYKLADLKLCFPDVEEEYRVGSIASRIAQLNIIDGLYLSIFHQIGSQIVESFNKSRNKVLQQRK</sequence>
<feature type="domain" description="SIS" evidence="5">
    <location>
        <begin position="125"/>
        <end position="265"/>
    </location>
</feature>
<dbReference type="Gene3D" id="1.10.10.10">
    <property type="entry name" value="Winged helix-like DNA-binding domain superfamily/Winged helix DNA-binding domain"/>
    <property type="match status" value="1"/>
</dbReference>
<dbReference type="CDD" id="cd05013">
    <property type="entry name" value="SIS_RpiR"/>
    <property type="match status" value="1"/>
</dbReference>
<accession>A0ABS2QHT8</accession>
<dbReference type="InterPro" id="IPR001347">
    <property type="entry name" value="SIS_dom"/>
</dbReference>
<dbReference type="InterPro" id="IPR047640">
    <property type="entry name" value="RpiR-like"/>
</dbReference>
<dbReference type="Gene3D" id="3.40.50.10490">
    <property type="entry name" value="Glucose-6-phosphate isomerase like protein, domain 1"/>
    <property type="match status" value="1"/>
</dbReference>
<keyword evidence="1" id="KW-0805">Transcription regulation</keyword>
<keyword evidence="2 6" id="KW-0238">DNA-binding</keyword>
<reference evidence="6 7" key="1">
    <citation type="submission" date="2021-01" db="EMBL/GenBank/DDBJ databases">
        <title>Genomic Encyclopedia of Type Strains, Phase IV (KMG-IV): sequencing the most valuable type-strain genomes for metagenomic binning, comparative biology and taxonomic classification.</title>
        <authorList>
            <person name="Goeker M."/>
        </authorList>
    </citation>
    <scope>NUCLEOTIDE SEQUENCE [LARGE SCALE GENOMIC DNA]</scope>
    <source>
        <strain evidence="6 7">DSM 105482</strain>
    </source>
</reference>
<evidence type="ECO:0000256" key="3">
    <source>
        <dbReference type="ARBA" id="ARBA00023163"/>
    </source>
</evidence>
<dbReference type="Proteomes" id="UP000823486">
    <property type="component" value="Unassembled WGS sequence"/>
</dbReference>
<dbReference type="InterPro" id="IPR000281">
    <property type="entry name" value="HTH_RpiR"/>
</dbReference>
<feature type="domain" description="HTH rpiR-type" evidence="4">
    <location>
        <begin position="3"/>
        <end position="79"/>
    </location>
</feature>
<dbReference type="Pfam" id="PF01380">
    <property type="entry name" value="SIS"/>
    <property type="match status" value="1"/>
</dbReference>
<evidence type="ECO:0000313" key="6">
    <source>
        <dbReference type="EMBL" id="MBM7692284.1"/>
    </source>
</evidence>
<comment type="caution">
    <text evidence="6">The sequence shown here is derived from an EMBL/GenBank/DDBJ whole genome shotgun (WGS) entry which is preliminary data.</text>
</comment>
<dbReference type="Pfam" id="PF01418">
    <property type="entry name" value="HTH_6"/>
    <property type="match status" value="1"/>
</dbReference>
<keyword evidence="7" id="KW-1185">Reference proteome</keyword>
<dbReference type="EMBL" id="JAFBFI010000006">
    <property type="protein sequence ID" value="MBM7692284.1"/>
    <property type="molecule type" value="Genomic_DNA"/>
</dbReference>
<dbReference type="InterPro" id="IPR036388">
    <property type="entry name" value="WH-like_DNA-bd_sf"/>
</dbReference>
<evidence type="ECO:0000259" key="5">
    <source>
        <dbReference type="PROSITE" id="PS51464"/>
    </source>
</evidence>
<evidence type="ECO:0000256" key="1">
    <source>
        <dbReference type="ARBA" id="ARBA00023015"/>
    </source>
</evidence>
<dbReference type="SUPFAM" id="SSF53697">
    <property type="entry name" value="SIS domain"/>
    <property type="match status" value="1"/>
</dbReference>
<evidence type="ECO:0000259" key="4">
    <source>
        <dbReference type="PROSITE" id="PS51071"/>
    </source>
</evidence>
<dbReference type="InterPro" id="IPR035472">
    <property type="entry name" value="RpiR-like_SIS"/>
</dbReference>
<dbReference type="InterPro" id="IPR046348">
    <property type="entry name" value="SIS_dom_sf"/>
</dbReference>
<evidence type="ECO:0000256" key="2">
    <source>
        <dbReference type="ARBA" id="ARBA00023125"/>
    </source>
</evidence>
<dbReference type="PROSITE" id="PS51071">
    <property type="entry name" value="HTH_RPIR"/>
    <property type="match status" value="1"/>
</dbReference>
<dbReference type="GO" id="GO:0003677">
    <property type="term" value="F:DNA binding"/>
    <property type="evidence" value="ECO:0007669"/>
    <property type="project" value="UniProtKB-KW"/>
</dbReference>
<gene>
    <name evidence="6" type="ORF">JOC77_001714</name>
</gene>
<evidence type="ECO:0000313" key="7">
    <source>
        <dbReference type="Proteomes" id="UP000823486"/>
    </source>
</evidence>
<proteinExistence type="predicted"/>
<dbReference type="PANTHER" id="PTHR30514:SF1">
    <property type="entry name" value="HTH-TYPE TRANSCRIPTIONAL REGULATOR HEXR-RELATED"/>
    <property type="match status" value="1"/>
</dbReference>